<protein>
    <submittedName>
        <fullName evidence="1">Uncharacterized protein</fullName>
    </submittedName>
</protein>
<proteinExistence type="predicted"/>
<dbReference type="Proteomes" id="UP000050525">
    <property type="component" value="Unassembled WGS sequence"/>
</dbReference>
<dbReference type="AlphaFoldDB" id="A0A151M2X7"/>
<name>A0A151M2X7_ALLMI</name>
<reference evidence="1 2" key="1">
    <citation type="journal article" date="2012" name="Genome Biol.">
        <title>Sequencing three crocodilian genomes to illuminate the evolution of archosaurs and amniotes.</title>
        <authorList>
            <person name="St John J.A."/>
            <person name="Braun E.L."/>
            <person name="Isberg S.R."/>
            <person name="Miles L.G."/>
            <person name="Chong A.Y."/>
            <person name="Gongora J."/>
            <person name="Dalzell P."/>
            <person name="Moran C."/>
            <person name="Bed'hom B."/>
            <person name="Abzhanov A."/>
            <person name="Burgess S.C."/>
            <person name="Cooksey A.M."/>
            <person name="Castoe T.A."/>
            <person name="Crawford N.G."/>
            <person name="Densmore L.D."/>
            <person name="Drew J.C."/>
            <person name="Edwards S.V."/>
            <person name="Faircloth B.C."/>
            <person name="Fujita M.K."/>
            <person name="Greenwold M.J."/>
            <person name="Hoffmann F.G."/>
            <person name="Howard J.M."/>
            <person name="Iguchi T."/>
            <person name="Janes D.E."/>
            <person name="Khan S.Y."/>
            <person name="Kohno S."/>
            <person name="de Koning A.J."/>
            <person name="Lance S.L."/>
            <person name="McCarthy F.M."/>
            <person name="McCormack J.E."/>
            <person name="Merchant M.E."/>
            <person name="Peterson D.G."/>
            <person name="Pollock D.D."/>
            <person name="Pourmand N."/>
            <person name="Raney B.J."/>
            <person name="Roessler K.A."/>
            <person name="Sanford J.R."/>
            <person name="Sawyer R.H."/>
            <person name="Schmidt C.J."/>
            <person name="Triplett E.W."/>
            <person name="Tuberville T.D."/>
            <person name="Venegas-Anaya M."/>
            <person name="Howard J.T."/>
            <person name="Jarvis E.D."/>
            <person name="Guillette L.J.Jr."/>
            <person name="Glenn T.C."/>
            <person name="Green R.E."/>
            <person name="Ray D.A."/>
        </authorList>
    </citation>
    <scope>NUCLEOTIDE SEQUENCE [LARGE SCALE GENOMIC DNA]</scope>
    <source>
        <strain evidence="1">KSC_2009_1</strain>
    </source>
</reference>
<accession>A0A151M2X7</accession>
<gene>
    <name evidence="1" type="ORF">Y1Q_0009229</name>
</gene>
<dbReference type="EMBL" id="AKHW03006780">
    <property type="protein sequence ID" value="KYO18810.1"/>
    <property type="molecule type" value="Genomic_DNA"/>
</dbReference>
<evidence type="ECO:0000313" key="2">
    <source>
        <dbReference type="Proteomes" id="UP000050525"/>
    </source>
</evidence>
<evidence type="ECO:0000313" key="1">
    <source>
        <dbReference type="EMBL" id="KYO18810.1"/>
    </source>
</evidence>
<organism evidence="1 2">
    <name type="scientific">Alligator mississippiensis</name>
    <name type="common">American alligator</name>
    <dbReference type="NCBI Taxonomy" id="8496"/>
    <lineage>
        <taxon>Eukaryota</taxon>
        <taxon>Metazoa</taxon>
        <taxon>Chordata</taxon>
        <taxon>Craniata</taxon>
        <taxon>Vertebrata</taxon>
        <taxon>Euteleostomi</taxon>
        <taxon>Archelosauria</taxon>
        <taxon>Archosauria</taxon>
        <taxon>Crocodylia</taxon>
        <taxon>Alligatoridae</taxon>
        <taxon>Alligatorinae</taxon>
        <taxon>Alligator</taxon>
    </lineage>
</organism>
<comment type="caution">
    <text evidence="1">The sequence shown here is derived from an EMBL/GenBank/DDBJ whole genome shotgun (WGS) entry which is preliminary data.</text>
</comment>
<keyword evidence="2" id="KW-1185">Reference proteome</keyword>
<sequence length="71" mass="8006">MVYVHFFQLVWMPTRCQPAGTAISQRQWKAGLEWQAGKKVKKLDHASGVPSSASCLRNLDFNTFTSLCIYG</sequence>